<sequence>MLSKALNQYRCRPCHYLPLTKTRFKHFSSSELVLLLAPSNSVCFLTTGLKNYREGTIIFILCKPNVVQCSGFSVVRMGIVKTFQGMFQGTLKHCIVQQGHCI</sequence>
<evidence type="ECO:0000313" key="1">
    <source>
        <dbReference type="EMBL" id="JAH03774.1"/>
    </source>
</evidence>
<name>A0A0E9PGX7_ANGAN</name>
<dbReference type="EMBL" id="GBXM01104803">
    <property type="protein sequence ID" value="JAH03774.1"/>
    <property type="molecule type" value="Transcribed_RNA"/>
</dbReference>
<reference evidence="1" key="1">
    <citation type="submission" date="2014-11" db="EMBL/GenBank/DDBJ databases">
        <authorList>
            <person name="Amaro Gonzalez C."/>
        </authorList>
    </citation>
    <scope>NUCLEOTIDE SEQUENCE</scope>
</reference>
<reference evidence="1" key="2">
    <citation type="journal article" date="2015" name="Fish Shellfish Immunol.">
        <title>Early steps in the European eel (Anguilla anguilla)-Vibrio vulnificus interaction in the gills: Role of the RtxA13 toxin.</title>
        <authorList>
            <person name="Callol A."/>
            <person name="Pajuelo D."/>
            <person name="Ebbesson L."/>
            <person name="Teles M."/>
            <person name="MacKenzie S."/>
            <person name="Amaro C."/>
        </authorList>
    </citation>
    <scope>NUCLEOTIDE SEQUENCE</scope>
</reference>
<organism evidence="1">
    <name type="scientific">Anguilla anguilla</name>
    <name type="common">European freshwater eel</name>
    <name type="synonym">Muraena anguilla</name>
    <dbReference type="NCBI Taxonomy" id="7936"/>
    <lineage>
        <taxon>Eukaryota</taxon>
        <taxon>Metazoa</taxon>
        <taxon>Chordata</taxon>
        <taxon>Craniata</taxon>
        <taxon>Vertebrata</taxon>
        <taxon>Euteleostomi</taxon>
        <taxon>Actinopterygii</taxon>
        <taxon>Neopterygii</taxon>
        <taxon>Teleostei</taxon>
        <taxon>Anguilliformes</taxon>
        <taxon>Anguillidae</taxon>
        <taxon>Anguilla</taxon>
    </lineage>
</organism>
<proteinExistence type="predicted"/>
<dbReference type="AlphaFoldDB" id="A0A0E9PGX7"/>
<protein>
    <submittedName>
        <fullName evidence="1">Uncharacterized protein</fullName>
    </submittedName>
</protein>
<accession>A0A0E9PGX7</accession>